<evidence type="ECO:0000259" key="2">
    <source>
        <dbReference type="Pfam" id="PF04909"/>
    </source>
</evidence>
<proteinExistence type="inferred from homology"/>
<dbReference type="Proteomes" id="UP000078237">
    <property type="component" value="Unassembled WGS sequence"/>
</dbReference>
<dbReference type="Pfam" id="PF04909">
    <property type="entry name" value="Amidohydro_2"/>
    <property type="match status" value="1"/>
</dbReference>
<organism evidence="3 4">
    <name type="scientific">Madurella mycetomatis</name>
    <dbReference type="NCBI Taxonomy" id="100816"/>
    <lineage>
        <taxon>Eukaryota</taxon>
        <taxon>Fungi</taxon>
        <taxon>Dikarya</taxon>
        <taxon>Ascomycota</taxon>
        <taxon>Pezizomycotina</taxon>
        <taxon>Sordariomycetes</taxon>
        <taxon>Sordariomycetidae</taxon>
        <taxon>Sordariales</taxon>
        <taxon>Sordariales incertae sedis</taxon>
        <taxon>Madurella</taxon>
    </lineage>
</organism>
<name>A0A175WDH0_9PEZI</name>
<protein>
    <submittedName>
        <fullName evidence="3">L-rhamnono-gamma-lactonase</fullName>
    </submittedName>
</protein>
<keyword evidence="4" id="KW-1185">Reference proteome</keyword>
<dbReference type="PANTHER" id="PTHR43569">
    <property type="entry name" value="AMIDOHYDROLASE"/>
    <property type="match status" value="1"/>
</dbReference>
<comment type="similarity">
    <text evidence="1">Belongs to the metallo-dependent hydrolases superfamily.</text>
</comment>
<sequence>MASSESDPIRIIDSHIHLYPESEVTSLAWYNPESPLVGQRSLDEFRTATGSPPNLDGFVLVEADRKNDDSKDWTAPLQEIAWMRRLATGQPKPGEGHSAEDANLCLALIPWAPMSLGPEMLEKYLDAAEKEAGPAWAKVKGFRYLLQDKPNGTGLSNAFIDSLKFLGKRGYVFEIGVDQHRRGRIQLEEAVEMIDRAHEGVEEDEKVVFILNHLCKPDLAILNQTTDPSFIAWRTAMFTLSKCRQTYMKLSGCLTEMPDKLRERPAWDIFVAIFNWLAVVVAAFGPSRIIFGSDWPVCTEGVGDNAWKKWHAVVDKMCDMASLSQEDRVMLWSGTAKKAYKIEP</sequence>
<dbReference type="SUPFAM" id="SSF51556">
    <property type="entry name" value="Metallo-dependent hydrolases"/>
    <property type="match status" value="1"/>
</dbReference>
<dbReference type="EMBL" id="LCTW02000027">
    <property type="protein sequence ID" value="KXX81807.1"/>
    <property type="molecule type" value="Genomic_DNA"/>
</dbReference>
<dbReference type="GO" id="GO:0016787">
    <property type="term" value="F:hydrolase activity"/>
    <property type="evidence" value="ECO:0007669"/>
    <property type="project" value="InterPro"/>
</dbReference>
<dbReference type="InterPro" id="IPR032466">
    <property type="entry name" value="Metal_Hydrolase"/>
</dbReference>
<dbReference type="AlphaFoldDB" id="A0A175WDH0"/>
<reference evidence="3 4" key="1">
    <citation type="journal article" date="2016" name="Genome Announc.">
        <title>Genome Sequence of Madurella mycetomatis mm55, Isolated from a Human Mycetoma Case in Sudan.</title>
        <authorList>
            <person name="Smit S."/>
            <person name="Derks M.F."/>
            <person name="Bervoets S."/>
            <person name="Fahal A."/>
            <person name="van Leeuwen W."/>
            <person name="van Belkum A."/>
            <person name="van de Sande W.W."/>
        </authorList>
    </citation>
    <scope>NUCLEOTIDE SEQUENCE [LARGE SCALE GENOMIC DNA]</scope>
    <source>
        <strain evidence="4">mm55</strain>
    </source>
</reference>
<dbReference type="STRING" id="100816.A0A175WDH0"/>
<evidence type="ECO:0000256" key="1">
    <source>
        <dbReference type="ARBA" id="ARBA00038310"/>
    </source>
</evidence>
<feature type="domain" description="Amidohydrolase-related" evidence="2">
    <location>
        <begin position="152"/>
        <end position="341"/>
    </location>
</feature>
<dbReference type="OrthoDB" id="2135488at2759"/>
<dbReference type="PANTHER" id="PTHR43569:SF2">
    <property type="entry name" value="AMIDOHYDROLASE-RELATED DOMAIN-CONTAINING PROTEIN"/>
    <property type="match status" value="1"/>
</dbReference>
<dbReference type="InterPro" id="IPR006680">
    <property type="entry name" value="Amidohydro-rel"/>
</dbReference>
<accession>A0A175WDH0</accession>
<gene>
    <name evidence="3" type="ORF">MMYC01_202966</name>
</gene>
<comment type="caution">
    <text evidence="3">The sequence shown here is derived from an EMBL/GenBank/DDBJ whole genome shotgun (WGS) entry which is preliminary data.</text>
</comment>
<evidence type="ECO:0000313" key="4">
    <source>
        <dbReference type="Proteomes" id="UP000078237"/>
    </source>
</evidence>
<dbReference type="VEuPathDB" id="FungiDB:MMYC01_202966"/>
<evidence type="ECO:0000313" key="3">
    <source>
        <dbReference type="EMBL" id="KXX81807.1"/>
    </source>
</evidence>
<dbReference type="Gene3D" id="3.20.20.140">
    <property type="entry name" value="Metal-dependent hydrolases"/>
    <property type="match status" value="1"/>
</dbReference>
<dbReference type="InterPro" id="IPR052350">
    <property type="entry name" value="Metallo-dep_Lactonases"/>
</dbReference>